<evidence type="ECO:0000313" key="1">
    <source>
        <dbReference type="EMBL" id="CAH9106460.1"/>
    </source>
</evidence>
<proteinExistence type="predicted"/>
<organism evidence="1 2">
    <name type="scientific">Cuscuta europaea</name>
    <name type="common">European dodder</name>
    <dbReference type="NCBI Taxonomy" id="41803"/>
    <lineage>
        <taxon>Eukaryota</taxon>
        <taxon>Viridiplantae</taxon>
        <taxon>Streptophyta</taxon>
        <taxon>Embryophyta</taxon>
        <taxon>Tracheophyta</taxon>
        <taxon>Spermatophyta</taxon>
        <taxon>Magnoliopsida</taxon>
        <taxon>eudicotyledons</taxon>
        <taxon>Gunneridae</taxon>
        <taxon>Pentapetalae</taxon>
        <taxon>asterids</taxon>
        <taxon>lamiids</taxon>
        <taxon>Solanales</taxon>
        <taxon>Convolvulaceae</taxon>
        <taxon>Cuscuteae</taxon>
        <taxon>Cuscuta</taxon>
        <taxon>Cuscuta subgen. Cuscuta</taxon>
    </lineage>
</organism>
<dbReference type="Proteomes" id="UP001152484">
    <property type="component" value="Unassembled WGS sequence"/>
</dbReference>
<gene>
    <name evidence="1" type="ORF">CEURO_LOCUS17295</name>
</gene>
<reference evidence="1" key="1">
    <citation type="submission" date="2022-07" db="EMBL/GenBank/DDBJ databases">
        <authorList>
            <person name="Macas J."/>
            <person name="Novak P."/>
            <person name="Neumann P."/>
        </authorList>
    </citation>
    <scope>NUCLEOTIDE SEQUENCE</scope>
</reference>
<dbReference type="AlphaFoldDB" id="A0A9P1EH75"/>
<evidence type="ECO:0000313" key="2">
    <source>
        <dbReference type="Proteomes" id="UP001152484"/>
    </source>
</evidence>
<comment type="caution">
    <text evidence="1">The sequence shown here is derived from an EMBL/GenBank/DDBJ whole genome shotgun (WGS) entry which is preliminary data.</text>
</comment>
<keyword evidence="2" id="KW-1185">Reference proteome</keyword>
<accession>A0A9P1EH75</accession>
<sequence length="20" mass="2262">MVTINFMLLHVLSQIALKCS</sequence>
<dbReference type="EMBL" id="CAMAPE010000050">
    <property type="protein sequence ID" value="CAH9106460.1"/>
    <property type="molecule type" value="Genomic_DNA"/>
</dbReference>
<name>A0A9P1EH75_CUSEU</name>
<protein>
    <submittedName>
        <fullName evidence="1">Uncharacterized protein</fullName>
    </submittedName>
</protein>